<sequence length="423" mass="47651">MRSSQPHSSSSETPLAPLLKTDHPLVKLASAIDWDYFEREFSSATTEAGGPALASRLMVGLHYLKAMYDESDESVVEKWTENPDWQYLCGEQFFQHKLPCHPSSLVKWRKRVGTNGVEKLLKQVLRTARQYQAFSKNELKCVTVDTTVQPKAVAFPTDAKLDDKARRALVRAAKSHAIKLRQTYVRLGKQALFKQSRYAAVRQGQRAHKQTKIRTFLGRVIRDIERQLTPIPQALQTLLERAKQIHRQQKQDTNKGYSIHAPEVECIAQAKAHRRYEFGCKVAVVTTTASNWIVGIEAHHGNPYDGTTLKPAVAQVQRLSGVQPQKVLVDQGFRGQDHHPNDVQVLICDKRKRTGSLKRLLRRRSAIEPVIGHSKSDHALGHNYLQAQRGNQINALLVGCGFNLRKLCHFLSSTPPNTAQSTA</sequence>
<evidence type="ECO:0000313" key="3">
    <source>
        <dbReference type="EMBL" id="MUL38380.1"/>
    </source>
</evidence>
<keyword evidence="4" id="KW-1185">Reference proteome</keyword>
<dbReference type="InterPro" id="IPR002559">
    <property type="entry name" value="Transposase_11"/>
</dbReference>
<dbReference type="PANTHER" id="PTHR33803:SF3">
    <property type="entry name" value="BLL1974 PROTEIN"/>
    <property type="match status" value="1"/>
</dbReference>
<feature type="domain" description="Transposase InsH N-terminal" evidence="2">
    <location>
        <begin position="18"/>
        <end position="111"/>
    </location>
</feature>
<dbReference type="InterPro" id="IPR008490">
    <property type="entry name" value="Transposase_InsH_N"/>
</dbReference>
<evidence type="ECO:0000313" key="4">
    <source>
        <dbReference type="Proteomes" id="UP000441797"/>
    </source>
</evidence>
<dbReference type="GO" id="GO:0003677">
    <property type="term" value="F:DNA binding"/>
    <property type="evidence" value="ECO:0007669"/>
    <property type="project" value="InterPro"/>
</dbReference>
<evidence type="ECO:0000259" key="1">
    <source>
        <dbReference type="Pfam" id="PF01609"/>
    </source>
</evidence>
<dbReference type="RefSeq" id="WP_105221734.1">
    <property type="nucleotide sequence ID" value="NZ_CAWNSU010000113.1"/>
</dbReference>
<dbReference type="PANTHER" id="PTHR33803">
    <property type="entry name" value="IS1478 TRANSPOSASE"/>
    <property type="match status" value="1"/>
</dbReference>
<dbReference type="Pfam" id="PF01609">
    <property type="entry name" value="DDE_Tnp_1"/>
    <property type="match status" value="1"/>
</dbReference>
<dbReference type="NCBIfam" id="NF033578">
    <property type="entry name" value="transpos_IS5_1"/>
    <property type="match status" value="1"/>
</dbReference>
<dbReference type="OrthoDB" id="9770860at2"/>
<dbReference type="GO" id="GO:0004803">
    <property type="term" value="F:transposase activity"/>
    <property type="evidence" value="ECO:0007669"/>
    <property type="project" value="InterPro"/>
</dbReference>
<organism evidence="3 4">
    <name type="scientific">Gloeocapsopsis dulcis AAB1 = 1H9</name>
    <dbReference type="NCBI Taxonomy" id="1433147"/>
    <lineage>
        <taxon>Bacteria</taxon>
        <taxon>Bacillati</taxon>
        <taxon>Cyanobacteriota</taxon>
        <taxon>Cyanophyceae</taxon>
        <taxon>Oscillatoriophycideae</taxon>
        <taxon>Chroococcales</taxon>
        <taxon>Chroococcaceae</taxon>
        <taxon>Gloeocapsopsis</taxon>
        <taxon>Gloeocapsopsis dulcis</taxon>
    </lineage>
</organism>
<dbReference type="Proteomes" id="UP000441797">
    <property type="component" value="Unassembled WGS sequence"/>
</dbReference>
<dbReference type="GO" id="GO:0006313">
    <property type="term" value="P:DNA transposition"/>
    <property type="evidence" value="ECO:0007669"/>
    <property type="project" value="InterPro"/>
</dbReference>
<dbReference type="EMBL" id="NAPY01000037">
    <property type="protein sequence ID" value="MUL38380.1"/>
    <property type="molecule type" value="Genomic_DNA"/>
</dbReference>
<name>A0A6N8FZ04_9CHRO</name>
<dbReference type="Pfam" id="PF05598">
    <property type="entry name" value="DUF772"/>
    <property type="match status" value="1"/>
</dbReference>
<protein>
    <submittedName>
        <fullName evidence="3">IS5/IS1182 family transposase</fullName>
    </submittedName>
</protein>
<gene>
    <name evidence="3" type="ORF">BWI75_19110</name>
</gene>
<evidence type="ECO:0000259" key="2">
    <source>
        <dbReference type="Pfam" id="PF05598"/>
    </source>
</evidence>
<accession>A0A6N8FZ04</accession>
<feature type="domain" description="Transposase IS4-like" evidence="1">
    <location>
        <begin position="269"/>
        <end position="400"/>
    </location>
</feature>
<dbReference type="InterPro" id="IPR047710">
    <property type="entry name" value="Transpos_IS5-like"/>
</dbReference>
<comment type="caution">
    <text evidence="3">The sequence shown here is derived from an EMBL/GenBank/DDBJ whole genome shotgun (WGS) entry which is preliminary data.</text>
</comment>
<proteinExistence type="predicted"/>
<dbReference type="AlphaFoldDB" id="A0A6N8FZ04"/>
<reference evidence="3 4" key="1">
    <citation type="journal article" date="2019" name="Front. Microbiol.">
        <title>Genomic Features for Desiccation Tolerance and Sugar Biosynthesis in the Extremophile Gloeocapsopsis sp. UTEX B3054.</title>
        <authorList>
            <person name="Urrejola C."/>
            <person name="Alcorta J."/>
            <person name="Salas L."/>
            <person name="Vasquez M."/>
            <person name="Polz M.F."/>
            <person name="Vicuna R."/>
            <person name="Diez B."/>
        </authorList>
    </citation>
    <scope>NUCLEOTIDE SEQUENCE [LARGE SCALE GENOMIC DNA]</scope>
    <source>
        <strain evidence="3 4">1H9</strain>
    </source>
</reference>